<proteinExistence type="predicted"/>
<keyword evidence="1" id="KW-0732">Signal</keyword>
<feature type="signal peptide" evidence="1">
    <location>
        <begin position="1"/>
        <end position="25"/>
    </location>
</feature>
<comment type="caution">
    <text evidence="2">The sequence shown here is derived from an EMBL/GenBank/DDBJ whole genome shotgun (WGS) entry which is preliminary data.</text>
</comment>
<evidence type="ECO:0000313" key="2">
    <source>
        <dbReference type="EMBL" id="MDA0167111.1"/>
    </source>
</evidence>
<protein>
    <recommendedName>
        <fullName evidence="4">VWFD domain-containing protein</fullName>
    </recommendedName>
</protein>
<name>A0A9X3N4I5_9ACTN</name>
<accession>A0A9X3N4I5</accession>
<dbReference type="AlphaFoldDB" id="A0A9X3N4I5"/>
<reference evidence="2" key="1">
    <citation type="submission" date="2022-10" db="EMBL/GenBank/DDBJ databases">
        <title>The WGS of Solirubrobacter ginsenosidimutans DSM 21036.</title>
        <authorList>
            <person name="Jiang Z."/>
        </authorList>
    </citation>
    <scope>NUCLEOTIDE SEQUENCE</scope>
    <source>
        <strain evidence="2">DSM 21036</strain>
    </source>
</reference>
<evidence type="ECO:0000256" key="1">
    <source>
        <dbReference type="SAM" id="SignalP"/>
    </source>
</evidence>
<gene>
    <name evidence="2" type="ORF">OM076_43020</name>
</gene>
<feature type="chain" id="PRO_5040743406" description="VWFD domain-containing protein" evidence="1">
    <location>
        <begin position="26"/>
        <end position="319"/>
    </location>
</feature>
<evidence type="ECO:0000313" key="3">
    <source>
        <dbReference type="Proteomes" id="UP001149140"/>
    </source>
</evidence>
<dbReference type="Proteomes" id="UP001149140">
    <property type="component" value="Unassembled WGS sequence"/>
</dbReference>
<keyword evidence="3" id="KW-1185">Reference proteome</keyword>
<sequence>MAPLKTALVGGALVAALLAPTTASAASSKGCDGGGFTLRLADGSQVKPGFKGSVAASRLPAGTRVQVVGKYVTFAVDPVTFGVYDYAFTGAPNPLDQTGGRRIVLYAGKVPDHRGLTLTSGATLETDKENLELGRTGTGLSMKITAKDCANGGIFQVEPERGDGTTTRFTHTLGPDAFYYDNPNFRAREGDLLPFKDGTQAVTARINIGSDLAPKLVARDSPQVATRVLQGCVNAIPAPRRPGGVQNVDHCGGVSVWDVASGGRMGGVTGEDAVEVAPPATTCTHQCGAQNQVKEQAVVLGFPFPVPAANRLNPRFRAA</sequence>
<dbReference type="RefSeq" id="WP_270046362.1">
    <property type="nucleotide sequence ID" value="NZ_JAPDOD010000088.1"/>
</dbReference>
<organism evidence="2 3">
    <name type="scientific">Solirubrobacter ginsenosidimutans</name>
    <dbReference type="NCBI Taxonomy" id="490573"/>
    <lineage>
        <taxon>Bacteria</taxon>
        <taxon>Bacillati</taxon>
        <taxon>Actinomycetota</taxon>
        <taxon>Thermoleophilia</taxon>
        <taxon>Solirubrobacterales</taxon>
        <taxon>Solirubrobacteraceae</taxon>
        <taxon>Solirubrobacter</taxon>
    </lineage>
</organism>
<evidence type="ECO:0008006" key="4">
    <source>
        <dbReference type="Google" id="ProtNLM"/>
    </source>
</evidence>
<dbReference type="EMBL" id="JAPDOD010000088">
    <property type="protein sequence ID" value="MDA0167111.1"/>
    <property type="molecule type" value="Genomic_DNA"/>
</dbReference>